<evidence type="ECO:0000313" key="2">
    <source>
        <dbReference type="Proteomes" id="UP000033187"/>
    </source>
</evidence>
<dbReference type="KEGG" id="fiy:BN1229_v1_3719"/>
<gene>
    <name evidence="1" type="ORF">YBN1229_v1_3719</name>
</gene>
<organism evidence="1 2">
    <name type="scientific">Candidatus Filomicrobium marinum</name>
    <dbReference type="NCBI Taxonomy" id="1608628"/>
    <lineage>
        <taxon>Bacteria</taxon>
        <taxon>Pseudomonadati</taxon>
        <taxon>Pseudomonadota</taxon>
        <taxon>Alphaproteobacteria</taxon>
        <taxon>Hyphomicrobiales</taxon>
        <taxon>Hyphomicrobiaceae</taxon>
        <taxon>Filomicrobium</taxon>
    </lineage>
</organism>
<sequence length="59" mass="6281">MRISTSNTFAPVDISAPSFTLTTRHDDCDFDVVDAAGYVIATPGLKNFQSIAVGSQIAF</sequence>
<dbReference type="RefSeq" id="WP_046479384.1">
    <property type="nucleotide sequence ID" value="NZ_LN829119.1"/>
</dbReference>
<reference evidence="2" key="1">
    <citation type="submission" date="2015-02" db="EMBL/GenBank/DDBJ databases">
        <authorList>
            <person name="Chooi Y.-H."/>
        </authorList>
    </citation>
    <scope>NUCLEOTIDE SEQUENCE [LARGE SCALE GENOMIC DNA]</scope>
    <source>
        <strain evidence="2">strain Y</strain>
    </source>
</reference>
<accession>A0A0D6JK10</accession>
<name>A0A0D6JK10_9HYPH</name>
<dbReference type="EMBL" id="LN829119">
    <property type="protein sequence ID" value="CPR22286.1"/>
    <property type="molecule type" value="Genomic_DNA"/>
</dbReference>
<keyword evidence="2" id="KW-1185">Reference proteome</keyword>
<dbReference type="AlphaFoldDB" id="A0A0D6JK10"/>
<dbReference type="Proteomes" id="UP000033187">
    <property type="component" value="Chromosome 1"/>
</dbReference>
<evidence type="ECO:0000313" key="1">
    <source>
        <dbReference type="EMBL" id="CPR22286.1"/>
    </source>
</evidence>
<protein>
    <submittedName>
        <fullName evidence="1">Uncharacterized protein</fullName>
    </submittedName>
</protein>
<proteinExistence type="predicted"/>
<dbReference type="KEGG" id="fil:BN1229_v1_3727"/>